<keyword evidence="2" id="KW-1185">Reference proteome</keyword>
<dbReference type="OrthoDB" id="5517693at2"/>
<dbReference type="Proteomes" id="UP000462152">
    <property type="component" value="Unassembled WGS sequence"/>
</dbReference>
<dbReference type="AlphaFoldDB" id="A0A7K1LJL1"/>
<evidence type="ECO:0008006" key="3">
    <source>
        <dbReference type="Google" id="ProtNLM"/>
    </source>
</evidence>
<evidence type="ECO:0000313" key="1">
    <source>
        <dbReference type="EMBL" id="MUN55384.1"/>
    </source>
</evidence>
<evidence type="ECO:0000313" key="2">
    <source>
        <dbReference type="Proteomes" id="UP000462152"/>
    </source>
</evidence>
<comment type="caution">
    <text evidence="1">The sequence shown here is derived from an EMBL/GenBank/DDBJ whole genome shotgun (WGS) entry which is preliminary data.</text>
</comment>
<accession>A0A7K1LJL1</accession>
<name>A0A7K1LJL1_9MICC</name>
<dbReference type="EMBL" id="WOGT01000005">
    <property type="protein sequence ID" value="MUN55384.1"/>
    <property type="molecule type" value="Genomic_DNA"/>
</dbReference>
<protein>
    <recommendedName>
        <fullName evidence="3">DUF559 domain-containing protein</fullName>
    </recommendedName>
</protein>
<gene>
    <name evidence="1" type="ORF">GMA10_09215</name>
</gene>
<sequence length="292" mass="33387">MTTRFLLAQGETEKTLSHKIRSGEFTRISRGVYVRADRWHQANERERTIARHLAVWKTTQLSFVFSHASAALFHDISLLRLPDRIHITTPQRTFPSNPLVRAHARPHALADWVRYREGPHVTPLARTAFECSLILPVSEGLIVMDQILARGVDKSEVESMVVRGRGRHGIGRARQVLELADPRCQSVAETMTRFVLCLPGLPPPVSQQPVRTREGTKHLDFGWPRFKLGLEVDGKSKYFDFAPTDQVVFKERHREKLIVAEGWTILRTNWNEITRDPAGLRLRIAAAMDKLR</sequence>
<reference evidence="1 2" key="1">
    <citation type="submission" date="2019-12" db="EMBL/GenBank/DDBJ databases">
        <authorList>
            <person name="Li J."/>
            <person name="Shi Y."/>
            <person name="Xu G."/>
            <person name="Xiao D."/>
            <person name="Ran X."/>
        </authorList>
    </citation>
    <scope>NUCLEOTIDE SEQUENCE [LARGE SCALE GENOMIC DNA]</scope>
    <source>
        <strain evidence="1 2">JCM 15915</strain>
    </source>
</reference>
<organism evidence="1 2">
    <name type="scientific">Rothia koreensis</name>
    <dbReference type="NCBI Taxonomy" id="592378"/>
    <lineage>
        <taxon>Bacteria</taxon>
        <taxon>Bacillati</taxon>
        <taxon>Actinomycetota</taxon>
        <taxon>Actinomycetes</taxon>
        <taxon>Micrococcales</taxon>
        <taxon>Micrococcaceae</taxon>
        <taxon>Rothia</taxon>
    </lineage>
</organism>
<dbReference type="RefSeq" id="WP_129316140.1">
    <property type="nucleotide sequence ID" value="NZ_NOIQ01000018.1"/>
</dbReference>
<proteinExistence type="predicted"/>